<evidence type="ECO:0000256" key="7">
    <source>
        <dbReference type="SAM" id="Phobius"/>
    </source>
</evidence>
<gene>
    <name evidence="9" type="primary">cap8A_1</name>
    <name evidence="9" type="ORF">NCTC4824_01820</name>
</gene>
<name>A0A2X4YXB1_LEDLE</name>
<dbReference type="EMBL" id="LS483476">
    <property type="protein sequence ID" value="SQI56425.1"/>
    <property type="molecule type" value="Genomic_DNA"/>
</dbReference>
<dbReference type="Proteomes" id="UP000249134">
    <property type="component" value="Chromosome 1"/>
</dbReference>
<comment type="similarity">
    <text evidence="2">Belongs to the CpsC/CapA family.</text>
</comment>
<comment type="subcellular location">
    <subcellularLocation>
        <location evidence="1">Cell membrane</location>
        <topology evidence="1">Multi-pass membrane protein</topology>
    </subcellularLocation>
</comment>
<dbReference type="Pfam" id="PF02706">
    <property type="entry name" value="Wzz"/>
    <property type="match status" value="1"/>
</dbReference>
<evidence type="ECO:0000256" key="6">
    <source>
        <dbReference type="ARBA" id="ARBA00023136"/>
    </source>
</evidence>
<evidence type="ECO:0000256" key="5">
    <source>
        <dbReference type="ARBA" id="ARBA00022989"/>
    </source>
</evidence>
<evidence type="ECO:0000256" key="1">
    <source>
        <dbReference type="ARBA" id="ARBA00004651"/>
    </source>
</evidence>
<dbReference type="AlphaFoldDB" id="A0A2X4YXB1"/>
<sequence length="246" mass="28128">MSRLYRMYGEDNRMVKEINLKDLYRVIKKRFWLVLLITILVTVAGWFYSNLNKTELLYESSTNIIINADSEYRKTLQVIIKDTIVLENVIEDLGLEKSSKALASQINVESIDLSQVVEIRVTDTDPERAAHIANTTARVFKEEIPNILEFEDVSILSEAKVNSIPINESNQNKIVIAAFIFGMMLGLGLVFLIDSLDDSIKSELEIEMILGVQVLGSISVMNKRNVKKRKRKKRELELRGETIGYK</sequence>
<evidence type="ECO:0000313" key="9">
    <source>
        <dbReference type="EMBL" id="SQI56425.1"/>
    </source>
</evidence>
<keyword evidence="5 7" id="KW-1133">Transmembrane helix</keyword>
<evidence type="ECO:0000259" key="8">
    <source>
        <dbReference type="Pfam" id="PF02706"/>
    </source>
</evidence>
<dbReference type="KEGG" id="blen:NCTC4824_01820"/>
<feature type="transmembrane region" description="Helical" evidence="7">
    <location>
        <begin position="174"/>
        <end position="193"/>
    </location>
</feature>
<evidence type="ECO:0000256" key="3">
    <source>
        <dbReference type="ARBA" id="ARBA00022475"/>
    </source>
</evidence>
<evidence type="ECO:0000256" key="2">
    <source>
        <dbReference type="ARBA" id="ARBA00006683"/>
    </source>
</evidence>
<keyword evidence="3" id="KW-1003">Cell membrane</keyword>
<dbReference type="PANTHER" id="PTHR32309:SF13">
    <property type="entry name" value="FERRIC ENTEROBACTIN TRANSPORT PROTEIN FEPE"/>
    <property type="match status" value="1"/>
</dbReference>
<evidence type="ECO:0000256" key="4">
    <source>
        <dbReference type="ARBA" id="ARBA00022692"/>
    </source>
</evidence>
<accession>A0A2X4YXB1</accession>
<dbReference type="InterPro" id="IPR003856">
    <property type="entry name" value="LPS_length_determ_N"/>
</dbReference>
<organism evidence="9 10">
    <name type="scientific">Lederbergia lenta</name>
    <name type="common">Bacillus lentus</name>
    <dbReference type="NCBI Taxonomy" id="1467"/>
    <lineage>
        <taxon>Bacteria</taxon>
        <taxon>Bacillati</taxon>
        <taxon>Bacillota</taxon>
        <taxon>Bacilli</taxon>
        <taxon>Bacillales</taxon>
        <taxon>Bacillaceae</taxon>
        <taxon>Lederbergia</taxon>
    </lineage>
</organism>
<dbReference type="GO" id="GO:0005886">
    <property type="term" value="C:plasma membrane"/>
    <property type="evidence" value="ECO:0007669"/>
    <property type="project" value="UniProtKB-SubCell"/>
</dbReference>
<keyword evidence="4 7" id="KW-0812">Transmembrane</keyword>
<protein>
    <submittedName>
        <fullName evidence="9">Lipopolysaccharide biosynthesis protein</fullName>
    </submittedName>
</protein>
<dbReference type="InterPro" id="IPR050445">
    <property type="entry name" value="Bact_polysacc_biosynth/exp"/>
</dbReference>
<dbReference type="RefSeq" id="WP_066137574.1">
    <property type="nucleotide sequence ID" value="NZ_CBCSGM010000001.1"/>
</dbReference>
<dbReference type="PANTHER" id="PTHR32309">
    <property type="entry name" value="TYROSINE-PROTEIN KINASE"/>
    <property type="match status" value="1"/>
</dbReference>
<proteinExistence type="inferred from homology"/>
<feature type="domain" description="Polysaccharide chain length determinant N-terminal" evidence="8">
    <location>
        <begin position="17"/>
        <end position="77"/>
    </location>
</feature>
<keyword evidence="10" id="KW-1185">Reference proteome</keyword>
<reference evidence="9 10" key="1">
    <citation type="submission" date="2018-06" db="EMBL/GenBank/DDBJ databases">
        <authorList>
            <consortium name="Pathogen Informatics"/>
            <person name="Doyle S."/>
        </authorList>
    </citation>
    <scope>NUCLEOTIDE SEQUENCE [LARGE SCALE GENOMIC DNA]</scope>
    <source>
        <strain evidence="9 10">NCTC4824</strain>
    </source>
</reference>
<dbReference type="STRING" id="1348624.GCA_001591545_00896"/>
<keyword evidence="6 7" id="KW-0472">Membrane</keyword>
<evidence type="ECO:0000313" key="10">
    <source>
        <dbReference type="Proteomes" id="UP000249134"/>
    </source>
</evidence>
<dbReference type="GO" id="GO:0004713">
    <property type="term" value="F:protein tyrosine kinase activity"/>
    <property type="evidence" value="ECO:0007669"/>
    <property type="project" value="TreeGrafter"/>
</dbReference>
<feature type="transmembrane region" description="Helical" evidence="7">
    <location>
        <begin position="31"/>
        <end position="48"/>
    </location>
</feature>